<proteinExistence type="predicted"/>
<dbReference type="Proteomes" id="UP001301653">
    <property type="component" value="Unassembled WGS sequence"/>
</dbReference>
<organism evidence="1 2">
    <name type="scientific">Stenotrophomonas capsici</name>
    <dbReference type="NCBI Taxonomy" id="3110230"/>
    <lineage>
        <taxon>Bacteria</taxon>
        <taxon>Pseudomonadati</taxon>
        <taxon>Pseudomonadota</taxon>
        <taxon>Gammaproteobacteria</taxon>
        <taxon>Lysobacterales</taxon>
        <taxon>Lysobacteraceae</taxon>
        <taxon>Stenotrophomonas</taxon>
    </lineage>
</organism>
<dbReference type="EMBL" id="JAYFUH010000263">
    <property type="protein sequence ID" value="MEA5669709.1"/>
    <property type="molecule type" value="Genomic_DNA"/>
</dbReference>
<keyword evidence="2" id="KW-1185">Reference proteome</keyword>
<evidence type="ECO:0000313" key="1">
    <source>
        <dbReference type="EMBL" id="MEA5669709.1"/>
    </source>
</evidence>
<dbReference type="PROSITE" id="PS51257">
    <property type="entry name" value="PROKAR_LIPOPROTEIN"/>
    <property type="match status" value="1"/>
</dbReference>
<evidence type="ECO:0000313" key="2">
    <source>
        <dbReference type="Proteomes" id="UP001301653"/>
    </source>
</evidence>
<reference evidence="1 2" key="1">
    <citation type="submission" date="2023-12" db="EMBL/GenBank/DDBJ databases">
        <title>Stenotrophomonas guangdongensis sp. nov., isolated from wilted pepper plants (Capsicum annuum).</title>
        <authorList>
            <person name="Qiu M."/>
            <person name="Li Y."/>
            <person name="Liu Q."/>
            <person name="Zhang X."/>
            <person name="Huang Y."/>
            <person name="Guo R."/>
            <person name="Hu M."/>
            <person name="Zhou J."/>
            <person name="Zhou X."/>
        </authorList>
    </citation>
    <scope>NUCLEOTIDE SEQUENCE [LARGE SCALE GENOMIC DNA]</scope>
    <source>
        <strain evidence="1 2">MH1</strain>
    </source>
</reference>
<gene>
    <name evidence="1" type="ORF">VA603_19435</name>
</gene>
<accession>A0ABU5V8N3</accession>
<comment type="caution">
    <text evidence="1">The sequence shown here is derived from an EMBL/GenBank/DDBJ whole genome shotgun (WGS) entry which is preliminary data.</text>
</comment>
<dbReference type="RefSeq" id="WP_323439812.1">
    <property type="nucleotide sequence ID" value="NZ_JAYFUH010000263.1"/>
</dbReference>
<protein>
    <recommendedName>
        <fullName evidence="3">Lipoprotein</fullName>
    </recommendedName>
</protein>
<sequence length="244" mass="26822">MKPLILGVLCVVALAGCRDPEAERQQQEAAAAQERAKREADADGIAKLYDAAVTGTDWEKAKIHGAALLDQFPDSEAAKRIEPGLAEVREKADAARELRRMQGLWNYNQVAVKGGTQRSAAIYSKDRVDVDGTGTKPVQLVFRDHPEWKRHAYLVLQASDFARACYRSCQVTVSVDGAAPRSMAANRPDTDEAIAMFINDNRGLWRQLRKAKVVEIDFPVKAGGTRKAVFEVGGLDGSQMPNWD</sequence>
<evidence type="ECO:0008006" key="3">
    <source>
        <dbReference type="Google" id="ProtNLM"/>
    </source>
</evidence>
<name>A0ABU5V8N3_9GAMM</name>